<dbReference type="InterPro" id="IPR009778">
    <property type="entry name" value="ROF"/>
</dbReference>
<dbReference type="InterPro" id="IPR038626">
    <property type="entry name" value="Rof-like_sf"/>
</dbReference>
<comment type="caution">
    <text evidence="1">The sequence shown here is derived from an EMBL/GenBank/DDBJ whole genome shotgun (WGS) entry which is preliminary data.</text>
</comment>
<dbReference type="RefSeq" id="WP_316025074.1">
    <property type="nucleotide sequence ID" value="NZ_JAWDIO010000002.1"/>
</dbReference>
<dbReference type="SUPFAM" id="SSF101744">
    <property type="entry name" value="Rof/RNase P subunit-like"/>
    <property type="match status" value="1"/>
</dbReference>
<dbReference type="Pfam" id="PF07073">
    <property type="entry name" value="ROF"/>
    <property type="match status" value="1"/>
</dbReference>
<dbReference type="EMBL" id="JAWDIO010000002">
    <property type="protein sequence ID" value="MDU0353395.1"/>
    <property type="molecule type" value="Genomic_DNA"/>
</dbReference>
<dbReference type="Proteomes" id="UP001247805">
    <property type="component" value="Unassembled WGS sequence"/>
</dbReference>
<reference evidence="1 2" key="1">
    <citation type="submission" date="2023-10" db="EMBL/GenBank/DDBJ databases">
        <title>Glaciecola aquimarina strain GGW-M5 nov., isolated from a coastal seawater.</title>
        <authorList>
            <person name="Bayburt H."/>
            <person name="Kim J.M."/>
            <person name="Choi B.J."/>
            <person name="Jeon C.O."/>
        </authorList>
    </citation>
    <scope>NUCLEOTIDE SEQUENCE [LARGE SCALE GENOMIC DNA]</scope>
    <source>
        <strain evidence="1 2">KCTC 32108</strain>
    </source>
</reference>
<accession>A0ABU3STR1</accession>
<evidence type="ECO:0000313" key="2">
    <source>
        <dbReference type="Proteomes" id="UP001247805"/>
    </source>
</evidence>
<proteinExistence type="predicted"/>
<dbReference type="InterPro" id="IPR023534">
    <property type="entry name" value="Rof/RNase_P-like"/>
</dbReference>
<dbReference type="Gene3D" id="2.30.30.400">
    <property type="entry name" value="Rof-like"/>
    <property type="match status" value="1"/>
</dbReference>
<sequence length="76" mass="8756">MISCSHYDYIEIVCLYHYAIKLFMKSGEVIEGHALDTQRNGSGQECIKIVDNKIDKLVQLDNIAKLQICIENLHFK</sequence>
<gene>
    <name evidence="1" type="ORF">RS130_05130</name>
</gene>
<evidence type="ECO:0000313" key="1">
    <source>
        <dbReference type="EMBL" id="MDU0353395.1"/>
    </source>
</evidence>
<name>A0ABU3STR1_9ALTE</name>
<protein>
    <submittedName>
        <fullName evidence="1">Rho-binding antiterminator</fullName>
    </submittedName>
</protein>
<organism evidence="1 2">
    <name type="scientific">Paraglaciecola aquimarina</name>
    <dbReference type="NCBI Taxonomy" id="1235557"/>
    <lineage>
        <taxon>Bacteria</taxon>
        <taxon>Pseudomonadati</taxon>
        <taxon>Pseudomonadota</taxon>
        <taxon>Gammaproteobacteria</taxon>
        <taxon>Alteromonadales</taxon>
        <taxon>Alteromonadaceae</taxon>
        <taxon>Paraglaciecola</taxon>
    </lineage>
</organism>
<keyword evidence="2" id="KW-1185">Reference proteome</keyword>